<reference evidence="3 4" key="1">
    <citation type="submission" date="2024-01" db="EMBL/GenBank/DDBJ databases">
        <authorList>
            <person name="Waweru B."/>
        </authorList>
    </citation>
    <scope>NUCLEOTIDE SEQUENCE [LARGE SCALE GENOMIC DNA]</scope>
</reference>
<evidence type="ECO:0000313" key="3">
    <source>
        <dbReference type="EMBL" id="CAK7325083.1"/>
    </source>
</evidence>
<dbReference type="PANTHER" id="PTHR48047:SF218">
    <property type="entry name" value="GLYCOSYLTRANSFERASE"/>
    <property type="match status" value="1"/>
</dbReference>
<keyword evidence="2" id="KW-0808">Transferase</keyword>
<proteinExistence type="inferred from homology"/>
<dbReference type="Proteomes" id="UP001314170">
    <property type="component" value="Unassembled WGS sequence"/>
</dbReference>
<dbReference type="SUPFAM" id="SSF53756">
    <property type="entry name" value="UDP-Glycosyltransferase/glycogen phosphorylase"/>
    <property type="match status" value="2"/>
</dbReference>
<dbReference type="Gene3D" id="3.40.50.2000">
    <property type="entry name" value="Glycogen Phosphorylase B"/>
    <property type="match status" value="4"/>
</dbReference>
<protein>
    <submittedName>
        <fullName evidence="3">Uncharacterized protein</fullName>
    </submittedName>
</protein>
<comment type="caution">
    <text evidence="3">The sequence shown here is derived from an EMBL/GenBank/DDBJ whole genome shotgun (WGS) entry which is preliminary data.</text>
</comment>
<organism evidence="3 4">
    <name type="scientific">Dovyalis caffra</name>
    <dbReference type="NCBI Taxonomy" id="77055"/>
    <lineage>
        <taxon>Eukaryota</taxon>
        <taxon>Viridiplantae</taxon>
        <taxon>Streptophyta</taxon>
        <taxon>Embryophyta</taxon>
        <taxon>Tracheophyta</taxon>
        <taxon>Spermatophyta</taxon>
        <taxon>Magnoliopsida</taxon>
        <taxon>eudicotyledons</taxon>
        <taxon>Gunneridae</taxon>
        <taxon>Pentapetalae</taxon>
        <taxon>rosids</taxon>
        <taxon>fabids</taxon>
        <taxon>Malpighiales</taxon>
        <taxon>Salicaceae</taxon>
        <taxon>Flacourtieae</taxon>
        <taxon>Dovyalis</taxon>
    </lineage>
</organism>
<dbReference type="AlphaFoldDB" id="A0AAV1QWA2"/>
<accession>A0AAV1QWA2</accession>
<evidence type="ECO:0000256" key="1">
    <source>
        <dbReference type="ARBA" id="ARBA00009995"/>
    </source>
</evidence>
<sequence>MGSIGSSSPPHVVIFPYMAQGHTIPLTDLSKALAQRSLKVTIITTPANAPFILSKTSIHPTISLSIIPFPKVSELPEGCENVNHLPSPDLILPFLHAIKQLQQAFEDVLKEMYTQMEEIALGLENAGQPFIWVVRSRTWIPPVGWEERVKDRGLDQQLGLSMGVPLLGWPMGTEQGLNARYVAMGLKAGLMVLQEQDKFDAKDDPMAVQHNVICDVVKELMQGDQGRKARERAQEFGIKARQAVEKGGSSDKKLDELIESLTPRQNNSRTI</sequence>
<keyword evidence="2" id="KW-0328">Glycosyltransferase</keyword>
<gene>
    <name evidence="3" type="ORF">DCAF_LOCUS2755</name>
</gene>
<dbReference type="GO" id="GO:0035251">
    <property type="term" value="F:UDP-glucosyltransferase activity"/>
    <property type="evidence" value="ECO:0007669"/>
    <property type="project" value="TreeGrafter"/>
</dbReference>
<dbReference type="PANTHER" id="PTHR48047">
    <property type="entry name" value="GLYCOSYLTRANSFERASE"/>
    <property type="match status" value="1"/>
</dbReference>
<name>A0AAV1QWA2_9ROSI</name>
<evidence type="ECO:0000256" key="2">
    <source>
        <dbReference type="ARBA" id="ARBA00022676"/>
    </source>
</evidence>
<keyword evidence="4" id="KW-1185">Reference proteome</keyword>
<evidence type="ECO:0000313" key="4">
    <source>
        <dbReference type="Proteomes" id="UP001314170"/>
    </source>
</evidence>
<comment type="similarity">
    <text evidence="1">Belongs to the UDP-glycosyltransferase family.</text>
</comment>
<dbReference type="EMBL" id="CAWUPB010000850">
    <property type="protein sequence ID" value="CAK7325083.1"/>
    <property type="molecule type" value="Genomic_DNA"/>
</dbReference>